<sequence length="417" mass="49342">MVSSVVFIAHLFKCWVILFAFLSLTHSLEQTKQFEKINVRPRFKHQFRIPAIGQNNGQWRNRFVPKVKKKPNTIYILFWVGPFGDEPEFRIDPKLCGNCVLTYDQNYLDASDAVIVHFTEANPHSLPSIRRRKKNQMFVFYSTESPYSICTMRQLRFPNMRNYFNWTMTYRRDSDIYMPFVELARKNGVFNGMTRKQFGRTAVQRILDKKHSGYTALFMTRNCGMTVGSTIRLALLNKLQLLGLRVDLYGSCFYNWAPTGALYFPFAAKYKFYMAFENAEHCRDYITEKLWTNSFEAGLVPVVWGPTKADIEAIAPKGSYIFYEDFKKPIDLVKYLNFLSTNVVEYRKYFDWRLRQPTPAEYMMVEHGPKYQRDVGMCKMCRLLWEKRRYNNVTGIVENIYDWLLNDEPPECILEQF</sequence>
<dbReference type="UniPathway" id="UPA00378"/>
<dbReference type="PANTHER" id="PTHR11929">
    <property type="entry name" value="ALPHA- 1,3 -FUCOSYLTRANSFERASE"/>
    <property type="match status" value="1"/>
</dbReference>
<dbReference type="FunFam" id="3.40.50.11660:FF:000007">
    <property type="entry name" value="alpha-(1,3)-fucosyltransferase 6-like"/>
    <property type="match status" value="1"/>
</dbReference>
<dbReference type="InParanoid" id="H2Y011"/>
<dbReference type="OMA" id="GYTALFM"/>
<evidence type="ECO:0000313" key="15">
    <source>
        <dbReference type="Ensembl" id="ENSCINP00000035245.1"/>
    </source>
</evidence>
<keyword evidence="7" id="KW-0735">Signal-anchor</keyword>
<accession>H2Y011</accession>
<evidence type="ECO:0000256" key="6">
    <source>
        <dbReference type="ARBA" id="ARBA00022692"/>
    </source>
</evidence>
<dbReference type="InterPro" id="IPR031481">
    <property type="entry name" value="Glyco_tran_10_N"/>
</dbReference>
<evidence type="ECO:0000256" key="1">
    <source>
        <dbReference type="ARBA" id="ARBA00004167"/>
    </source>
</evidence>
<evidence type="ECO:0000256" key="10">
    <source>
        <dbReference type="ARBA" id="ARBA00023180"/>
    </source>
</evidence>
<protein>
    <recommendedName>
        <fullName evidence="11">Fucosyltransferase</fullName>
        <ecNumber evidence="11">2.4.1.-</ecNumber>
    </recommendedName>
</protein>
<feature type="signal peptide" evidence="12">
    <location>
        <begin position="1"/>
        <end position="27"/>
    </location>
</feature>
<evidence type="ECO:0000256" key="12">
    <source>
        <dbReference type="SAM" id="SignalP"/>
    </source>
</evidence>
<evidence type="ECO:0000259" key="14">
    <source>
        <dbReference type="Pfam" id="PF17039"/>
    </source>
</evidence>
<dbReference type="GeneTree" id="ENSGT00940000159014"/>
<dbReference type="InterPro" id="IPR038577">
    <property type="entry name" value="GT10-like_C_sf"/>
</dbReference>
<dbReference type="AlphaFoldDB" id="H2Y011"/>
<reference evidence="15" key="3">
    <citation type="submission" date="2025-09" db="UniProtKB">
        <authorList>
            <consortium name="Ensembl"/>
        </authorList>
    </citation>
    <scope>IDENTIFICATION</scope>
</reference>
<feature type="domain" description="Fucosyltransferase N-terminal" evidence="14">
    <location>
        <begin position="73"/>
        <end position="180"/>
    </location>
</feature>
<comment type="subcellular location">
    <subcellularLocation>
        <location evidence="11">Golgi apparatus</location>
        <location evidence="11">Golgi stack membrane</location>
        <topology evidence="11">Single-pass type II membrane protein</topology>
    </subcellularLocation>
    <subcellularLocation>
        <location evidence="1">Membrane</location>
        <topology evidence="1">Single-pass membrane protein</topology>
    </subcellularLocation>
</comment>
<keyword evidence="9" id="KW-0472">Membrane</keyword>
<keyword evidence="4 11" id="KW-0328">Glycosyltransferase</keyword>
<keyword evidence="16" id="KW-1185">Reference proteome</keyword>
<organism evidence="15 16">
    <name type="scientific">Ciona intestinalis</name>
    <name type="common">Transparent sea squirt</name>
    <name type="synonym">Ascidia intestinalis</name>
    <dbReference type="NCBI Taxonomy" id="7719"/>
    <lineage>
        <taxon>Eukaryota</taxon>
        <taxon>Metazoa</taxon>
        <taxon>Chordata</taxon>
        <taxon>Tunicata</taxon>
        <taxon>Ascidiacea</taxon>
        <taxon>Phlebobranchia</taxon>
        <taxon>Cionidae</taxon>
        <taxon>Ciona</taxon>
    </lineage>
</organism>
<dbReference type="HOGENOM" id="CLU_032075_2_0_1"/>
<reference evidence="15" key="2">
    <citation type="submission" date="2025-08" db="UniProtKB">
        <authorList>
            <consortium name="Ensembl"/>
        </authorList>
    </citation>
    <scope>IDENTIFICATION</scope>
</reference>
<dbReference type="InterPro" id="IPR055270">
    <property type="entry name" value="Glyco_tran_10_C"/>
</dbReference>
<dbReference type="Proteomes" id="UP000008144">
    <property type="component" value="Unassembled WGS sequence"/>
</dbReference>
<dbReference type="InterPro" id="IPR001503">
    <property type="entry name" value="Glyco_trans_10"/>
</dbReference>
<feature type="domain" description="Fucosyltransferase C-terminal" evidence="13">
    <location>
        <begin position="219"/>
        <end position="400"/>
    </location>
</feature>
<dbReference type="EC" id="2.4.1.-" evidence="11"/>
<name>H2Y011_CIOIN</name>
<evidence type="ECO:0000313" key="16">
    <source>
        <dbReference type="Proteomes" id="UP000008144"/>
    </source>
</evidence>
<evidence type="ECO:0000256" key="2">
    <source>
        <dbReference type="ARBA" id="ARBA00004922"/>
    </source>
</evidence>
<comment type="similarity">
    <text evidence="3 11">Belongs to the glycosyltransferase 10 family.</text>
</comment>
<evidence type="ECO:0000256" key="4">
    <source>
        <dbReference type="ARBA" id="ARBA00022676"/>
    </source>
</evidence>
<keyword evidence="6 11" id="KW-0812">Transmembrane</keyword>
<keyword evidence="12" id="KW-0732">Signal</keyword>
<feature type="chain" id="PRO_5003577627" description="Fucosyltransferase" evidence="12">
    <location>
        <begin position="28"/>
        <end position="417"/>
    </location>
</feature>
<keyword evidence="10" id="KW-0325">Glycoprotein</keyword>
<evidence type="ECO:0000259" key="13">
    <source>
        <dbReference type="Pfam" id="PF00852"/>
    </source>
</evidence>
<evidence type="ECO:0000256" key="3">
    <source>
        <dbReference type="ARBA" id="ARBA00008919"/>
    </source>
</evidence>
<dbReference type="Ensembl" id="ENSCINT00000034734.1">
    <property type="protein sequence ID" value="ENSCINP00000035245.1"/>
    <property type="gene ID" value="ENSCING00000019660.1"/>
</dbReference>
<dbReference type="GO" id="GO:0032580">
    <property type="term" value="C:Golgi cisterna membrane"/>
    <property type="evidence" value="ECO:0007669"/>
    <property type="project" value="UniProtKB-SubCell"/>
</dbReference>
<evidence type="ECO:0000256" key="7">
    <source>
        <dbReference type="ARBA" id="ARBA00022968"/>
    </source>
</evidence>
<comment type="pathway">
    <text evidence="2">Protein modification; protein glycosylation.</text>
</comment>
<evidence type="ECO:0000256" key="5">
    <source>
        <dbReference type="ARBA" id="ARBA00022679"/>
    </source>
</evidence>
<keyword evidence="8" id="KW-1133">Transmembrane helix</keyword>
<dbReference type="PANTHER" id="PTHR11929:SF145">
    <property type="entry name" value="ALPHA-(1,3)-FUCOSYLTRANSFERASE FUT-1"/>
    <property type="match status" value="1"/>
</dbReference>
<proteinExistence type="inferred from homology"/>
<dbReference type="SUPFAM" id="SSF53756">
    <property type="entry name" value="UDP-Glycosyltransferase/glycogen phosphorylase"/>
    <property type="match status" value="1"/>
</dbReference>
<dbReference type="Gene3D" id="3.40.50.11660">
    <property type="entry name" value="Glycosyl transferase family 10, C-terminal domain"/>
    <property type="match status" value="1"/>
</dbReference>
<evidence type="ECO:0000256" key="8">
    <source>
        <dbReference type="ARBA" id="ARBA00022989"/>
    </source>
</evidence>
<reference evidence="16" key="1">
    <citation type="journal article" date="2002" name="Science">
        <title>The draft genome of Ciona intestinalis: insights into chordate and vertebrate origins.</title>
        <authorList>
            <person name="Dehal P."/>
            <person name="Satou Y."/>
            <person name="Campbell R.K."/>
            <person name="Chapman J."/>
            <person name="Degnan B."/>
            <person name="De Tomaso A."/>
            <person name="Davidson B."/>
            <person name="Di Gregorio A."/>
            <person name="Gelpke M."/>
            <person name="Goodstein D.M."/>
            <person name="Harafuji N."/>
            <person name="Hastings K.E."/>
            <person name="Ho I."/>
            <person name="Hotta K."/>
            <person name="Huang W."/>
            <person name="Kawashima T."/>
            <person name="Lemaire P."/>
            <person name="Martinez D."/>
            <person name="Meinertzhagen I.A."/>
            <person name="Necula S."/>
            <person name="Nonaka M."/>
            <person name="Putnam N."/>
            <person name="Rash S."/>
            <person name="Saiga H."/>
            <person name="Satake M."/>
            <person name="Terry A."/>
            <person name="Yamada L."/>
            <person name="Wang H.G."/>
            <person name="Awazu S."/>
            <person name="Azumi K."/>
            <person name="Boore J."/>
            <person name="Branno M."/>
            <person name="Chin-Bow S."/>
            <person name="DeSantis R."/>
            <person name="Doyle S."/>
            <person name="Francino P."/>
            <person name="Keys D.N."/>
            <person name="Haga S."/>
            <person name="Hayashi H."/>
            <person name="Hino K."/>
            <person name="Imai K.S."/>
            <person name="Inaba K."/>
            <person name="Kano S."/>
            <person name="Kobayashi K."/>
            <person name="Kobayashi M."/>
            <person name="Lee B.I."/>
            <person name="Makabe K.W."/>
            <person name="Manohar C."/>
            <person name="Matassi G."/>
            <person name="Medina M."/>
            <person name="Mochizuki Y."/>
            <person name="Mount S."/>
            <person name="Morishita T."/>
            <person name="Miura S."/>
            <person name="Nakayama A."/>
            <person name="Nishizaka S."/>
            <person name="Nomoto H."/>
            <person name="Ohta F."/>
            <person name="Oishi K."/>
            <person name="Rigoutsos I."/>
            <person name="Sano M."/>
            <person name="Sasaki A."/>
            <person name="Sasakura Y."/>
            <person name="Shoguchi E."/>
            <person name="Shin-i T."/>
            <person name="Spagnuolo A."/>
            <person name="Stainier D."/>
            <person name="Suzuki M.M."/>
            <person name="Tassy O."/>
            <person name="Takatori N."/>
            <person name="Tokuoka M."/>
            <person name="Yagi K."/>
            <person name="Yoshizaki F."/>
            <person name="Wada S."/>
            <person name="Zhang C."/>
            <person name="Hyatt P.D."/>
            <person name="Larimer F."/>
            <person name="Detter C."/>
            <person name="Doggett N."/>
            <person name="Glavina T."/>
            <person name="Hawkins T."/>
            <person name="Richardson P."/>
            <person name="Lucas S."/>
            <person name="Kohara Y."/>
            <person name="Levine M."/>
            <person name="Satoh N."/>
            <person name="Rokhsar D.S."/>
        </authorList>
    </citation>
    <scope>NUCLEOTIDE SEQUENCE [LARGE SCALE GENOMIC DNA]</scope>
</reference>
<keyword evidence="11" id="KW-0333">Golgi apparatus</keyword>
<gene>
    <name evidence="15" type="primary">LOC100182807</name>
</gene>
<dbReference type="GO" id="GO:0046920">
    <property type="term" value="F:alpha-(1-&gt;3)-fucosyltransferase activity"/>
    <property type="evidence" value="ECO:0000318"/>
    <property type="project" value="GO_Central"/>
</dbReference>
<keyword evidence="5 11" id="KW-0808">Transferase</keyword>
<dbReference type="Pfam" id="PF00852">
    <property type="entry name" value="Glyco_transf_10"/>
    <property type="match status" value="1"/>
</dbReference>
<evidence type="ECO:0000256" key="11">
    <source>
        <dbReference type="RuleBase" id="RU003832"/>
    </source>
</evidence>
<evidence type="ECO:0000256" key="9">
    <source>
        <dbReference type="ARBA" id="ARBA00023136"/>
    </source>
</evidence>
<dbReference type="Pfam" id="PF17039">
    <property type="entry name" value="Glyco_tran_10_N"/>
    <property type="match status" value="1"/>
</dbReference>